<reference evidence="3 4" key="1">
    <citation type="submission" date="2023-05" db="EMBL/GenBank/DDBJ databases">
        <title>Flavobacterium sedimenti sp. nov., isolated from the sediment.</title>
        <authorList>
            <person name="Wu N."/>
        </authorList>
    </citation>
    <scope>NUCLEOTIDE SEQUENCE [LARGE SCALE GENOMIC DNA]</scope>
    <source>
        <strain evidence="3 4">YZ-48</strain>
    </source>
</reference>
<comment type="caution">
    <text evidence="3">The sequence shown here is derived from an EMBL/GenBank/DDBJ whole genome shotgun (WGS) entry which is preliminary data.</text>
</comment>
<keyword evidence="1" id="KW-0472">Membrane</keyword>
<dbReference type="Proteomes" id="UP001230035">
    <property type="component" value="Unassembled WGS sequence"/>
</dbReference>
<evidence type="ECO:0000313" key="3">
    <source>
        <dbReference type="EMBL" id="MDI9257936.1"/>
    </source>
</evidence>
<protein>
    <submittedName>
        <fullName evidence="3">AraC family transcriptional regulator</fullName>
    </submittedName>
</protein>
<dbReference type="SUPFAM" id="SSF48452">
    <property type="entry name" value="TPR-like"/>
    <property type="match status" value="2"/>
</dbReference>
<dbReference type="Gene3D" id="1.25.40.10">
    <property type="entry name" value="Tetratricopeptide repeat domain"/>
    <property type="match status" value="2"/>
</dbReference>
<evidence type="ECO:0000256" key="1">
    <source>
        <dbReference type="SAM" id="Phobius"/>
    </source>
</evidence>
<keyword evidence="4" id="KW-1185">Reference proteome</keyword>
<organism evidence="3 4">
    <name type="scientific">Flavobacterium sedimenticola</name>
    <dbReference type="NCBI Taxonomy" id="3043286"/>
    <lineage>
        <taxon>Bacteria</taxon>
        <taxon>Pseudomonadati</taxon>
        <taxon>Bacteroidota</taxon>
        <taxon>Flavobacteriia</taxon>
        <taxon>Flavobacteriales</taxon>
        <taxon>Flavobacteriaceae</taxon>
        <taxon>Flavobacterium</taxon>
    </lineage>
</organism>
<dbReference type="SMART" id="SM00342">
    <property type="entry name" value="HTH_ARAC"/>
    <property type="match status" value="1"/>
</dbReference>
<proteinExistence type="predicted"/>
<dbReference type="EMBL" id="JASGBP010000007">
    <property type="protein sequence ID" value="MDI9257936.1"/>
    <property type="molecule type" value="Genomic_DNA"/>
</dbReference>
<dbReference type="PROSITE" id="PS01124">
    <property type="entry name" value="HTH_ARAC_FAMILY_2"/>
    <property type="match status" value="1"/>
</dbReference>
<feature type="transmembrane region" description="Helical" evidence="1">
    <location>
        <begin position="380"/>
        <end position="397"/>
    </location>
</feature>
<sequence length="556" mass="65210">MQLSNTFLNSGLKYAIMLMMCNGMWAQKPAEGLTNKDYSELINGTSKSDSVEAKKFAVAWIAKSKSEKNWTQLAAAYKAMMYLDDPRFLMKYADSTITVAKYSKNPEIIGSAFLTKGIIHYSQKQLKQALDNYILADKYIASTNNKKVKYKVKFSIAHTKYYLGFYHEAISLFLECLSYFEEESDIAYLNTLHSLGLCYNKTGNVELSSYYNRLGLKNGKELENQEMEPYFNHSEGINHFSRKNYKKAITELQRVLPIMQQRKDFANETVAHFYIGKSYWAIHQEQKAITFFKTVDNAFLKYNYIRPDLRESYELLIDYYKKQEDAELQLKYINRLLKVDSVLNHNYKYLSKKIFKEYDTKKLIAAKQDIENAMMVNNKIHYTVISSLSGAILFLVWRHTRNKKRYKQKFEQIMAEKEKPTKPIQKCTGEIPFDINPELVKTILQNLEKFEKNKRYLEKDMTLIKLSGYLKTNPKYASKIILKYRGKKTIEYITDLKIDYIVEKLKTENKYRNYTYKALAEEAGFGSTQNFTKAFNTRLEMPPAFFIQQLKNSFPL</sequence>
<dbReference type="InterPro" id="IPR011990">
    <property type="entry name" value="TPR-like_helical_dom_sf"/>
</dbReference>
<dbReference type="Gene3D" id="1.10.10.60">
    <property type="entry name" value="Homeodomain-like"/>
    <property type="match status" value="1"/>
</dbReference>
<feature type="domain" description="HTH araC/xylS-type" evidence="2">
    <location>
        <begin position="437"/>
        <end position="549"/>
    </location>
</feature>
<accession>A0ABT6XS58</accession>
<dbReference type="InterPro" id="IPR018060">
    <property type="entry name" value="HTH_AraC"/>
</dbReference>
<evidence type="ECO:0000259" key="2">
    <source>
        <dbReference type="PROSITE" id="PS01124"/>
    </source>
</evidence>
<evidence type="ECO:0000313" key="4">
    <source>
        <dbReference type="Proteomes" id="UP001230035"/>
    </source>
</evidence>
<keyword evidence="1" id="KW-0812">Transmembrane</keyword>
<gene>
    <name evidence="3" type="ORF">QHT84_10975</name>
</gene>
<keyword evidence="1" id="KW-1133">Transmembrane helix</keyword>
<name>A0ABT6XS58_9FLAO</name>